<protein>
    <submittedName>
        <fullName evidence="1">Uncharacterized protein</fullName>
    </submittedName>
</protein>
<accession>A0A2K3KLK2</accession>
<evidence type="ECO:0000313" key="1">
    <source>
        <dbReference type="EMBL" id="PNX67174.1"/>
    </source>
</evidence>
<dbReference type="EMBL" id="ASHM01101234">
    <property type="protein sequence ID" value="PNX67174.1"/>
    <property type="molecule type" value="Genomic_DNA"/>
</dbReference>
<dbReference type="AlphaFoldDB" id="A0A2K3KLK2"/>
<comment type="caution">
    <text evidence="1">The sequence shown here is derived from an EMBL/GenBank/DDBJ whole genome shotgun (WGS) entry which is preliminary data.</text>
</comment>
<evidence type="ECO:0000313" key="2">
    <source>
        <dbReference type="Proteomes" id="UP000236291"/>
    </source>
</evidence>
<gene>
    <name evidence="1" type="ORF">L195_g055484</name>
</gene>
<sequence length="80" mass="8473">TIRIPSLNHSIFEWRSVRNPRSLVRPLCGRCQQLSKNGTSGDDGVVSVVICTDSGGGVKLAVDSSIVKLENTGGETNCVS</sequence>
<dbReference type="Proteomes" id="UP000236291">
    <property type="component" value="Unassembled WGS sequence"/>
</dbReference>
<name>A0A2K3KLK2_TRIPR</name>
<proteinExistence type="predicted"/>
<feature type="non-terminal residue" evidence="1">
    <location>
        <position position="1"/>
    </location>
</feature>
<reference evidence="1 2" key="1">
    <citation type="journal article" date="2014" name="Am. J. Bot.">
        <title>Genome assembly and annotation for red clover (Trifolium pratense; Fabaceae).</title>
        <authorList>
            <person name="Istvanek J."/>
            <person name="Jaros M."/>
            <person name="Krenek A."/>
            <person name="Repkova J."/>
        </authorList>
    </citation>
    <scope>NUCLEOTIDE SEQUENCE [LARGE SCALE GENOMIC DNA]</scope>
    <source>
        <strain evidence="2">cv. Tatra</strain>
        <tissue evidence="1">Young leaves</tissue>
    </source>
</reference>
<reference evidence="1 2" key="2">
    <citation type="journal article" date="2017" name="Front. Plant Sci.">
        <title>Gene Classification and Mining of Molecular Markers Useful in Red Clover (Trifolium pratense) Breeding.</title>
        <authorList>
            <person name="Istvanek J."/>
            <person name="Dluhosova J."/>
            <person name="Dluhos P."/>
            <person name="Patkova L."/>
            <person name="Nedelnik J."/>
            <person name="Repkova J."/>
        </authorList>
    </citation>
    <scope>NUCLEOTIDE SEQUENCE [LARGE SCALE GENOMIC DNA]</scope>
    <source>
        <strain evidence="2">cv. Tatra</strain>
        <tissue evidence="1">Young leaves</tissue>
    </source>
</reference>
<organism evidence="1 2">
    <name type="scientific">Trifolium pratense</name>
    <name type="common">Red clover</name>
    <dbReference type="NCBI Taxonomy" id="57577"/>
    <lineage>
        <taxon>Eukaryota</taxon>
        <taxon>Viridiplantae</taxon>
        <taxon>Streptophyta</taxon>
        <taxon>Embryophyta</taxon>
        <taxon>Tracheophyta</taxon>
        <taxon>Spermatophyta</taxon>
        <taxon>Magnoliopsida</taxon>
        <taxon>eudicotyledons</taxon>
        <taxon>Gunneridae</taxon>
        <taxon>Pentapetalae</taxon>
        <taxon>rosids</taxon>
        <taxon>fabids</taxon>
        <taxon>Fabales</taxon>
        <taxon>Fabaceae</taxon>
        <taxon>Papilionoideae</taxon>
        <taxon>50 kb inversion clade</taxon>
        <taxon>NPAAA clade</taxon>
        <taxon>Hologalegina</taxon>
        <taxon>IRL clade</taxon>
        <taxon>Trifolieae</taxon>
        <taxon>Trifolium</taxon>
    </lineage>
</organism>